<evidence type="ECO:0000256" key="2">
    <source>
        <dbReference type="SAM" id="SignalP"/>
    </source>
</evidence>
<gene>
    <name evidence="4" type="ORF">D3H65_07565</name>
</gene>
<evidence type="ECO:0000256" key="1">
    <source>
        <dbReference type="SAM" id="Coils"/>
    </source>
</evidence>
<evidence type="ECO:0000313" key="5">
    <source>
        <dbReference type="Proteomes" id="UP000263900"/>
    </source>
</evidence>
<feature type="coiled-coil region" evidence="1">
    <location>
        <begin position="117"/>
        <end position="144"/>
    </location>
</feature>
<protein>
    <submittedName>
        <fullName evidence="4">Tail fiber domain-containing protein</fullName>
    </submittedName>
</protein>
<keyword evidence="1" id="KW-0175">Coiled coil</keyword>
<feature type="signal peptide" evidence="2">
    <location>
        <begin position="1"/>
        <end position="26"/>
    </location>
</feature>
<keyword evidence="2" id="KW-0732">Signal</keyword>
<organism evidence="4 5">
    <name type="scientific">Paraflavitalea soli</name>
    <dbReference type="NCBI Taxonomy" id="2315862"/>
    <lineage>
        <taxon>Bacteria</taxon>
        <taxon>Pseudomonadati</taxon>
        <taxon>Bacteroidota</taxon>
        <taxon>Chitinophagia</taxon>
        <taxon>Chitinophagales</taxon>
        <taxon>Chitinophagaceae</taxon>
        <taxon>Paraflavitalea</taxon>
    </lineage>
</organism>
<proteinExistence type="predicted"/>
<dbReference type="OrthoDB" id="839742at2"/>
<keyword evidence="5" id="KW-1185">Reference proteome</keyword>
<name>A0A3B7MLK8_9BACT</name>
<dbReference type="EMBL" id="CP032157">
    <property type="protein sequence ID" value="AXY73846.1"/>
    <property type="molecule type" value="Genomic_DNA"/>
</dbReference>
<feature type="domain" description="Peptidase S74" evidence="3">
    <location>
        <begin position="1"/>
        <end position="138"/>
    </location>
</feature>
<dbReference type="KEGG" id="pseg:D3H65_07565"/>
<evidence type="ECO:0000259" key="3">
    <source>
        <dbReference type="PROSITE" id="PS51688"/>
    </source>
</evidence>
<evidence type="ECO:0000313" key="4">
    <source>
        <dbReference type="EMBL" id="AXY73846.1"/>
    </source>
</evidence>
<accession>A0A3B7MLK8</accession>
<dbReference type="Proteomes" id="UP000263900">
    <property type="component" value="Chromosome"/>
</dbReference>
<sequence>MRYRTQYIIKSLFFSFLLLSASVVIGQESSDGVVQKKVAAIEHPVQSLVQLEPGVFEYDRQQSKQLKLPQGKHYGFTIAEIEAVFPALIKQTTRTYMFGKNTYRTATIKTVDMESLIPVLVASVKQQQQEIEQLKKELQDLKKPVALSK</sequence>
<reference evidence="4 5" key="1">
    <citation type="submission" date="2018-09" db="EMBL/GenBank/DDBJ databases">
        <title>Genome sequencing of strain 6GH32-13.</title>
        <authorList>
            <person name="Weon H.-Y."/>
            <person name="Heo J."/>
            <person name="Kwon S.-W."/>
        </authorList>
    </citation>
    <scope>NUCLEOTIDE SEQUENCE [LARGE SCALE GENOMIC DNA]</scope>
    <source>
        <strain evidence="4 5">5GH32-13</strain>
    </source>
</reference>
<feature type="chain" id="PRO_5017802548" evidence="2">
    <location>
        <begin position="27"/>
        <end position="149"/>
    </location>
</feature>
<dbReference type="RefSeq" id="WP_119049681.1">
    <property type="nucleotide sequence ID" value="NZ_CP032157.1"/>
</dbReference>
<dbReference type="AlphaFoldDB" id="A0A3B7MLK8"/>
<dbReference type="PROSITE" id="PS51688">
    <property type="entry name" value="ICA"/>
    <property type="match status" value="1"/>
</dbReference>
<dbReference type="InterPro" id="IPR030392">
    <property type="entry name" value="S74_ICA"/>
</dbReference>